<dbReference type="SUPFAM" id="SSF51556">
    <property type="entry name" value="Metallo-dependent hydrolases"/>
    <property type="match status" value="1"/>
</dbReference>
<feature type="binding site" evidence="4">
    <location>
        <position position="200"/>
    </location>
    <ligand>
        <name>a divalent metal cation</name>
        <dbReference type="ChEBI" id="CHEBI:60240"/>
        <label>1</label>
    </ligand>
</feature>
<dbReference type="Proteomes" id="UP000078390">
    <property type="component" value="Unassembled WGS sequence"/>
</dbReference>
<dbReference type="InterPro" id="IPR001130">
    <property type="entry name" value="TatD-like"/>
</dbReference>
<feature type="binding site" evidence="4">
    <location>
        <position position="91"/>
    </location>
    <ligand>
        <name>a divalent metal cation</name>
        <dbReference type="ChEBI" id="CHEBI:60240"/>
        <label>1</label>
    </ligand>
</feature>
<evidence type="ECO:0000256" key="1">
    <source>
        <dbReference type="ARBA" id="ARBA00009275"/>
    </source>
</evidence>
<dbReference type="InterPro" id="IPR015991">
    <property type="entry name" value="TatD/YcfH-like"/>
</dbReference>
<dbReference type="AlphaFoldDB" id="A0A179D5V2"/>
<protein>
    <submittedName>
        <fullName evidence="5">Putative deoxyribonuclease YcfH</fullName>
    </submittedName>
</protein>
<comment type="similarity">
    <text evidence="1">Belongs to the metallo-dependent hydrolases superfamily. TatD-type hydrolase family.</text>
</comment>
<reference evidence="5 6" key="1">
    <citation type="submission" date="2016-04" db="EMBL/GenBank/DDBJ databases">
        <title>Genome analysis of Thermosulfurimonas dismutans, the first thermophilic sulfur-disproportionating bacterium of the phylum Thermodesulfobacteria.</title>
        <authorList>
            <person name="Mardanov A.V."/>
            <person name="Beletsky A.V."/>
            <person name="Kadnikov V.V."/>
            <person name="Slobodkin A.I."/>
            <person name="Ravin N.V."/>
        </authorList>
    </citation>
    <scope>NUCLEOTIDE SEQUENCE [LARGE SCALE GENOMIC DNA]</scope>
    <source>
        <strain evidence="5 6">S95</strain>
    </source>
</reference>
<dbReference type="Gene3D" id="3.20.20.140">
    <property type="entry name" value="Metal-dependent hydrolases"/>
    <property type="match status" value="1"/>
</dbReference>
<sequence>MKLVDTHAHLNLPGYDDLEEVILRAKEAGVTRIVVVGIDLKTSREALELSERFPGYIFATAGIHPHEVKKLEDRDYEELKNLLKKAVALGEIGLDFAKEYSPRKQQFEHLERQLAIAKELDLPVVLHVREAYREIFPVLKKYLPLKAVFHCFAGGIEEARQALDLGLYISVTGIVTFPKGDNIREVVRYAPLESLMLETDCPFLTPVPYRGKRNEPAYVQLVAEKVAEVKGLEVEECARVTTETARAFFGI</sequence>
<dbReference type="PATRIC" id="fig|999894.6.peg.694"/>
<evidence type="ECO:0000256" key="4">
    <source>
        <dbReference type="PIRSR" id="PIRSR005902-1"/>
    </source>
</evidence>
<dbReference type="OrthoDB" id="9810005at2"/>
<comment type="caution">
    <text evidence="5">The sequence shown here is derived from an EMBL/GenBank/DDBJ whole genome shotgun (WGS) entry which is preliminary data.</text>
</comment>
<gene>
    <name evidence="5" type="ORF">TDIS_0696</name>
</gene>
<name>A0A179D5V2_9BACT</name>
<dbReference type="PIRSF" id="PIRSF005902">
    <property type="entry name" value="DNase_TatD"/>
    <property type="match status" value="1"/>
</dbReference>
<feature type="binding site" evidence="4">
    <location>
        <position position="9"/>
    </location>
    <ligand>
        <name>a divalent metal cation</name>
        <dbReference type="ChEBI" id="CHEBI:60240"/>
        <label>1</label>
    </ligand>
</feature>
<dbReference type="GO" id="GO:0046872">
    <property type="term" value="F:metal ion binding"/>
    <property type="evidence" value="ECO:0007669"/>
    <property type="project" value="UniProtKB-KW"/>
</dbReference>
<dbReference type="STRING" id="999894.TDIS_0696"/>
<proteinExistence type="inferred from homology"/>
<dbReference type="FunFam" id="3.20.20.140:FF:000005">
    <property type="entry name" value="TatD family hydrolase"/>
    <property type="match status" value="1"/>
</dbReference>
<evidence type="ECO:0000313" key="6">
    <source>
        <dbReference type="Proteomes" id="UP000078390"/>
    </source>
</evidence>
<dbReference type="InterPro" id="IPR018228">
    <property type="entry name" value="DNase_TatD-rel_CS"/>
</dbReference>
<dbReference type="PROSITE" id="PS01137">
    <property type="entry name" value="TATD_1"/>
    <property type="match status" value="1"/>
</dbReference>
<dbReference type="Pfam" id="PF01026">
    <property type="entry name" value="TatD_DNase"/>
    <property type="match status" value="1"/>
</dbReference>
<feature type="binding site" evidence="4">
    <location>
        <position position="127"/>
    </location>
    <ligand>
        <name>a divalent metal cation</name>
        <dbReference type="ChEBI" id="CHEBI:60240"/>
        <label>2</label>
    </ligand>
</feature>
<organism evidence="5 6">
    <name type="scientific">Thermosulfurimonas dismutans</name>
    <dbReference type="NCBI Taxonomy" id="999894"/>
    <lineage>
        <taxon>Bacteria</taxon>
        <taxon>Pseudomonadati</taxon>
        <taxon>Thermodesulfobacteriota</taxon>
        <taxon>Thermodesulfobacteria</taxon>
        <taxon>Thermodesulfobacteriales</taxon>
        <taxon>Thermodesulfobacteriaceae</taxon>
        <taxon>Thermosulfurimonas</taxon>
    </lineage>
</organism>
<keyword evidence="6" id="KW-1185">Reference proteome</keyword>
<feature type="binding site" evidence="4">
    <location>
        <position position="150"/>
    </location>
    <ligand>
        <name>a divalent metal cation</name>
        <dbReference type="ChEBI" id="CHEBI:60240"/>
        <label>2</label>
    </ligand>
</feature>
<dbReference type="GO" id="GO:0016788">
    <property type="term" value="F:hydrolase activity, acting on ester bonds"/>
    <property type="evidence" value="ECO:0007669"/>
    <property type="project" value="InterPro"/>
</dbReference>
<keyword evidence="3" id="KW-0378">Hydrolase</keyword>
<keyword evidence="2 4" id="KW-0479">Metal-binding</keyword>
<dbReference type="GO" id="GO:0004536">
    <property type="term" value="F:DNA nuclease activity"/>
    <property type="evidence" value="ECO:0007669"/>
    <property type="project" value="InterPro"/>
</dbReference>
<evidence type="ECO:0000256" key="2">
    <source>
        <dbReference type="ARBA" id="ARBA00022723"/>
    </source>
</evidence>
<evidence type="ECO:0000256" key="3">
    <source>
        <dbReference type="ARBA" id="ARBA00022801"/>
    </source>
</evidence>
<dbReference type="RefSeq" id="WP_068669330.1">
    <property type="nucleotide sequence ID" value="NZ_LWLG01000002.1"/>
</dbReference>
<feature type="binding site" evidence="4">
    <location>
        <position position="7"/>
    </location>
    <ligand>
        <name>a divalent metal cation</name>
        <dbReference type="ChEBI" id="CHEBI:60240"/>
        <label>1</label>
    </ligand>
</feature>
<evidence type="ECO:0000313" key="5">
    <source>
        <dbReference type="EMBL" id="OAQ21475.1"/>
    </source>
</evidence>
<dbReference type="CDD" id="cd01310">
    <property type="entry name" value="TatD_DNAse"/>
    <property type="match status" value="1"/>
</dbReference>
<dbReference type="PANTHER" id="PTHR46124:SF2">
    <property type="entry name" value="D-AMINOACYL-TRNA DEACYLASE"/>
    <property type="match status" value="1"/>
</dbReference>
<dbReference type="NCBIfam" id="TIGR00010">
    <property type="entry name" value="YchF/TatD family DNA exonuclease"/>
    <property type="match status" value="1"/>
</dbReference>
<dbReference type="PANTHER" id="PTHR46124">
    <property type="entry name" value="D-AMINOACYL-TRNA DEACYLASE"/>
    <property type="match status" value="1"/>
</dbReference>
<accession>A0A179D5V2</accession>
<dbReference type="GO" id="GO:0005829">
    <property type="term" value="C:cytosol"/>
    <property type="evidence" value="ECO:0007669"/>
    <property type="project" value="TreeGrafter"/>
</dbReference>
<dbReference type="InterPro" id="IPR032466">
    <property type="entry name" value="Metal_Hydrolase"/>
</dbReference>
<dbReference type="EMBL" id="LWLG01000002">
    <property type="protein sequence ID" value="OAQ21475.1"/>
    <property type="molecule type" value="Genomic_DNA"/>
</dbReference>